<dbReference type="InterPro" id="IPR050490">
    <property type="entry name" value="Bact_solute-bd_prot1"/>
</dbReference>
<dbReference type="AlphaFoldDB" id="A0A8J3I0T4"/>
<sequence length="430" mass="46430">MSQQRIFSDITRRRFLQYSGSAMLGGSLLAACAGTGGTGNTSGNGPVLTQWYHQYGEPGTHEAVLKYAKDYTKAKVNVSWVPGTGNEYPNKVRAALLGSSAPDVFENSALSVDQVKAGLLAPLDDIIVDAKSDFKPSSLAPFTVDGKVYGIKMINDPTFVYYRKSMFQQAGVEVPKTIDELIAIVKKLSNADHKALYLGPDGGVDALNQIAGWAAGGDFLSPDNKQVIFNTDRMAAAYEKIYELNATGAVLPDAPTFWWDSSTFQQGQVAMQWCGLWAMPLIQKSAVKDDFGIFPWPALDGQSQPATVNGGWAEMVSAKSKNLDAAKAYVKELWITNTQVQNDWNVAYGFHVPPRISTSEKTPKLTVSPASDAVELLNKYGHANSSYWNATMGTTLANAVSTIVKSGKNGKATLDAAADKCNDELQKELS</sequence>
<dbReference type="PANTHER" id="PTHR43649:SF12">
    <property type="entry name" value="DIACETYLCHITOBIOSE BINDING PROTEIN DASA"/>
    <property type="match status" value="1"/>
</dbReference>
<dbReference type="EMBL" id="BNJF01000003">
    <property type="protein sequence ID" value="GHO47897.1"/>
    <property type="molecule type" value="Genomic_DNA"/>
</dbReference>
<dbReference type="Gene3D" id="3.40.190.10">
    <property type="entry name" value="Periplasmic binding protein-like II"/>
    <property type="match status" value="1"/>
</dbReference>
<dbReference type="PANTHER" id="PTHR43649">
    <property type="entry name" value="ARABINOSE-BINDING PROTEIN-RELATED"/>
    <property type="match status" value="1"/>
</dbReference>
<dbReference type="RefSeq" id="WP_220197122.1">
    <property type="nucleotide sequence ID" value="NZ_BNJF01000003.1"/>
</dbReference>
<accession>A0A8J3I0T4</accession>
<proteinExistence type="predicted"/>
<dbReference type="PROSITE" id="PS51257">
    <property type="entry name" value="PROKAR_LIPOPROTEIN"/>
    <property type="match status" value="1"/>
</dbReference>
<gene>
    <name evidence="1" type="ORF">KSX_60600</name>
</gene>
<comment type="caution">
    <text evidence="1">The sequence shown here is derived from an EMBL/GenBank/DDBJ whole genome shotgun (WGS) entry which is preliminary data.</text>
</comment>
<name>A0A8J3I0T4_9CHLR</name>
<dbReference type="CDD" id="cd13585">
    <property type="entry name" value="PBP2_TMBP_like"/>
    <property type="match status" value="1"/>
</dbReference>
<dbReference type="InterPro" id="IPR006311">
    <property type="entry name" value="TAT_signal"/>
</dbReference>
<evidence type="ECO:0000313" key="2">
    <source>
        <dbReference type="Proteomes" id="UP000612362"/>
    </source>
</evidence>
<evidence type="ECO:0000313" key="1">
    <source>
        <dbReference type="EMBL" id="GHO47897.1"/>
    </source>
</evidence>
<organism evidence="1 2">
    <name type="scientific">Ktedonospora formicarum</name>
    <dbReference type="NCBI Taxonomy" id="2778364"/>
    <lineage>
        <taxon>Bacteria</taxon>
        <taxon>Bacillati</taxon>
        <taxon>Chloroflexota</taxon>
        <taxon>Ktedonobacteria</taxon>
        <taxon>Ktedonobacterales</taxon>
        <taxon>Ktedonobacteraceae</taxon>
        <taxon>Ktedonospora</taxon>
    </lineage>
</organism>
<keyword evidence="2" id="KW-1185">Reference proteome</keyword>
<protein>
    <submittedName>
        <fullName evidence="1">Sugar ABC transporter substrate-binding protein</fullName>
    </submittedName>
</protein>
<dbReference type="Proteomes" id="UP000612362">
    <property type="component" value="Unassembled WGS sequence"/>
</dbReference>
<dbReference type="PROSITE" id="PS51318">
    <property type="entry name" value="TAT"/>
    <property type="match status" value="1"/>
</dbReference>
<dbReference type="SUPFAM" id="SSF53850">
    <property type="entry name" value="Periplasmic binding protein-like II"/>
    <property type="match status" value="1"/>
</dbReference>
<reference evidence="1" key="1">
    <citation type="submission" date="2020-10" db="EMBL/GenBank/DDBJ databases">
        <title>Taxonomic study of unclassified bacteria belonging to the class Ktedonobacteria.</title>
        <authorList>
            <person name="Yabe S."/>
            <person name="Wang C.M."/>
            <person name="Zheng Y."/>
            <person name="Sakai Y."/>
            <person name="Cavaletti L."/>
            <person name="Monciardini P."/>
            <person name="Donadio S."/>
        </authorList>
    </citation>
    <scope>NUCLEOTIDE SEQUENCE</scope>
    <source>
        <strain evidence="1">SOSP1-1</strain>
    </source>
</reference>
<dbReference type="Pfam" id="PF13416">
    <property type="entry name" value="SBP_bac_8"/>
    <property type="match status" value="1"/>
</dbReference>
<dbReference type="InterPro" id="IPR006059">
    <property type="entry name" value="SBP"/>
</dbReference>